<comment type="similarity">
    <text evidence="2">Belongs to the glycosyl hydrolase 20 family.</text>
</comment>
<proteinExistence type="inferred from homology"/>
<keyword evidence="7" id="KW-0326">Glycosidase</keyword>
<evidence type="ECO:0000256" key="3">
    <source>
        <dbReference type="ARBA" id="ARBA00012663"/>
    </source>
</evidence>
<feature type="domain" description="Beta-hexosaminidase eukaryotic type N-terminal" evidence="12">
    <location>
        <begin position="49"/>
        <end position="269"/>
    </location>
</feature>
<organism evidence="13 14">
    <name type="scientific">Geotrichum candidum</name>
    <name type="common">Oospora lactis</name>
    <name type="synonym">Dipodascus geotrichum</name>
    <dbReference type="NCBI Taxonomy" id="1173061"/>
    <lineage>
        <taxon>Eukaryota</taxon>
        <taxon>Fungi</taxon>
        <taxon>Dikarya</taxon>
        <taxon>Ascomycota</taxon>
        <taxon>Saccharomycotina</taxon>
        <taxon>Dipodascomycetes</taxon>
        <taxon>Dipodascales</taxon>
        <taxon>Dipodascaceae</taxon>
        <taxon>Geotrichum</taxon>
    </lineage>
</organism>
<feature type="region of interest" description="Disordered" evidence="9">
    <location>
        <begin position="136"/>
        <end position="155"/>
    </location>
</feature>
<dbReference type="InterPro" id="IPR029018">
    <property type="entry name" value="Hex-like_dom2"/>
</dbReference>
<dbReference type="Proteomes" id="UP000242525">
    <property type="component" value="Unassembled WGS sequence"/>
</dbReference>
<dbReference type="GO" id="GO:0005975">
    <property type="term" value="P:carbohydrate metabolic process"/>
    <property type="evidence" value="ECO:0007669"/>
    <property type="project" value="InterPro"/>
</dbReference>
<feature type="chain" id="PRO_5005325888" description="beta-N-acetylhexosaminidase" evidence="10">
    <location>
        <begin position="25"/>
        <end position="719"/>
    </location>
</feature>
<gene>
    <name evidence="13" type="ORF">BN980_GECA13s00923g</name>
</gene>
<comment type="catalytic activity">
    <reaction evidence="1">
        <text>Hydrolysis of terminal non-reducing N-acetyl-D-hexosamine residues in N-acetyl-beta-D-hexosaminides.</text>
        <dbReference type="EC" id="3.2.1.52"/>
    </reaction>
</comment>
<dbReference type="InterPro" id="IPR017853">
    <property type="entry name" value="GH"/>
</dbReference>
<sequence>MLLYKYDLRGLLLMIALWFESGNCIDVSRPSKDTSLVSTTAEFVPRANPLPKPSSVNWSALNSRVYLATVPEALTLQLPEMEVSSFSSEFKNHQILAAAVNRTLTRIYADKWVPQALEGPPPKYKKFPKYRPPLVNSSLTLGTKNNGPVPSRRSSQLETLRASMYGLAKRQWFEKLGHVIKDNHVPKQQALNTNIFKPLASSSAQNKEVPGSEKSNHLKTLVIEIGSMDTELKQGINETYTLNVTFPVLKIQSPTIWGALHALSTLEQLVEWDKTQSLPFVERQVYIADRPLYPYRGVLLDTARNFYTVKSILRQLDAMALSKLNVFHWHLVDTQSWPLELAVSYPEMALDAYSPASVYTVADVHRVVQYGYFRGVRVIPEIDMPAHANSGWRRVHPEIVTCGDSFWNGYDDDWDLHTAVQPTPGHLDILHPETLKVVERVYNEVSSLFPDNFFHVGLDEIVPNCYNYSDHVSEWFRANESRTYRDLVQYWVDHALPIFQKNRPDRKLVMWEDVVLSKTSAVHNLSTSSVVIQSWMGGKANVESLLSKGYDVIVSSADFFYLDCGSGGFVTNDPRYAEQEDPSPGKPSFNYHGPGGSWCAPYKTWQRIYSYDFPKLPINSDSSGSILGATVNLWSEMSDSAVVDAKLWPRAAALAELVWSGNRDPHTGARRTSEFTQRIINFRERLVLSRGVRAEPLVPRDCITRPHSCDLTMSQYELP</sequence>
<protein>
    <recommendedName>
        <fullName evidence="3">beta-N-acetylhexosaminidase</fullName>
        <ecNumber evidence="3">3.2.1.52</ecNumber>
    </recommendedName>
</protein>
<dbReference type="InterPro" id="IPR029019">
    <property type="entry name" value="HEX_eukaryotic_N"/>
</dbReference>
<dbReference type="InterPro" id="IPR025705">
    <property type="entry name" value="Beta_hexosaminidase_sua/sub"/>
</dbReference>
<keyword evidence="4 10" id="KW-0732">Signal</keyword>
<feature type="signal peptide" evidence="10">
    <location>
        <begin position="1"/>
        <end position="24"/>
    </location>
</feature>
<keyword evidence="14" id="KW-1185">Reference proteome</keyword>
<dbReference type="EC" id="3.2.1.52" evidence="3"/>
<evidence type="ECO:0000256" key="7">
    <source>
        <dbReference type="ARBA" id="ARBA00023295"/>
    </source>
</evidence>
<evidence type="ECO:0000256" key="5">
    <source>
        <dbReference type="ARBA" id="ARBA00022801"/>
    </source>
</evidence>
<evidence type="ECO:0000313" key="13">
    <source>
        <dbReference type="EMBL" id="CDO55964.1"/>
    </source>
</evidence>
<comment type="caution">
    <text evidence="13">The sequence shown here is derived from an EMBL/GenBank/DDBJ whole genome shotgun (WGS) entry which is preliminary data.</text>
</comment>
<name>A0A0J9XF75_GEOCN</name>
<evidence type="ECO:0000259" key="11">
    <source>
        <dbReference type="Pfam" id="PF00728"/>
    </source>
</evidence>
<dbReference type="AlphaFoldDB" id="A0A0J9XF75"/>
<evidence type="ECO:0000256" key="4">
    <source>
        <dbReference type="ARBA" id="ARBA00022729"/>
    </source>
</evidence>
<dbReference type="STRING" id="1173061.A0A0J9XF75"/>
<dbReference type="Pfam" id="PF00728">
    <property type="entry name" value="Glyco_hydro_20"/>
    <property type="match status" value="1"/>
</dbReference>
<dbReference type="Pfam" id="PF14845">
    <property type="entry name" value="Glycohydro_20b2"/>
    <property type="match status" value="1"/>
</dbReference>
<dbReference type="EMBL" id="CCBN010000013">
    <property type="protein sequence ID" value="CDO55964.1"/>
    <property type="molecule type" value="Genomic_DNA"/>
</dbReference>
<accession>A0A0J9XF75</accession>
<keyword evidence="6" id="KW-0325">Glycoprotein</keyword>
<evidence type="ECO:0000313" key="14">
    <source>
        <dbReference type="Proteomes" id="UP000242525"/>
    </source>
</evidence>
<evidence type="ECO:0000259" key="12">
    <source>
        <dbReference type="Pfam" id="PF14845"/>
    </source>
</evidence>
<dbReference type="GO" id="GO:0016020">
    <property type="term" value="C:membrane"/>
    <property type="evidence" value="ECO:0007669"/>
    <property type="project" value="TreeGrafter"/>
</dbReference>
<evidence type="ECO:0000256" key="9">
    <source>
        <dbReference type="SAM" id="MobiDB-lite"/>
    </source>
</evidence>
<dbReference type="OrthoDB" id="428480at2759"/>
<evidence type="ECO:0000256" key="1">
    <source>
        <dbReference type="ARBA" id="ARBA00001231"/>
    </source>
</evidence>
<dbReference type="PRINTS" id="PR00738">
    <property type="entry name" value="GLHYDRLASE20"/>
</dbReference>
<dbReference type="FunFam" id="3.20.20.80:FF:000063">
    <property type="entry name" value="Beta-hexosaminidase"/>
    <property type="match status" value="1"/>
</dbReference>
<dbReference type="PANTHER" id="PTHR22600:SF26">
    <property type="entry name" value="BETA-N-ACETYLHEXOSAMINIDASE"/>
    <property type="match status" value="1"/>
</dbReference>
<dbReference type="PANTHER" id="PTHR22600">
    <property type="entry name" value="BETA-HEXOSAMINIDASE"/>
    <property type="match status" value="1"/>
</dbReference>
<evidence type="ECO:0000256" key="6">
    <source>
        <dbReference type="ARBA" id="ARBA00023180"/>
    </source>
</evidence>
<dbReference type="Gene3D" id="3.30.379.10">
    <property type="entry name" value="Chitobiase/beta-hexosaminidase domain 2-like"/>
    <property type="match status" value="1"/>
</dbReference>
<dbReference type="GO" id="GO:0030203">
    <property type="term" value="P:glycosaminoglycan metabolic process"/>
    <property type="evidence" value="ECO:0007669"/>
    <property type="project" value="TreeGrafter"/>
</dbReference>
<feature type="domain" description="Glycoside hydrolase family 20 catalytic" evidence="11">
    <location>
        <begin position="293"/>
        <end position="661"/>
    </location>
</feature>
<dbReference type="GO" id="GO:0016231">
    <property type="term" value="F:beta-N-acetylglucosaminidase activity"/>
    <property type="evidence" value="ECO:0007669"/>
    <property type="project" value="TreeGrafter"/>
</dbReference>
<dbReference type="SUPFAM" id="SSF55545">
    <property type="entry name" value="beta-N-acetylhexosaminidase-like domain"/>
    <property type="match status" value="1"/>
</dbReference>
<feature type="active site" description="Proton donor" evidence="8">
    <location>
        <position position="460"/>
    </location>
</feature>
<evidence type="ECO:0000256" key="10">
    <source>
        <dbReference type="SAM" id="SignalP"/>
    </source>
</evidence>
<dbReference type="InterPro" id="IPR015883">
    <property type="entry name" value="Glyco_hydro_20_cat"/>
</dbReference>
<keyword evidence="5" id="KW-0378">Hydrolase</keyword>
<evidence type="ECO:0000256" key="8">
    <source>
        <dbReference type="PIRSR" id="PIRSR625705-1"/>
    </source>
</evidence>
<dbReference type="SUPFAM" id="SSF51445">
    <property type="entry name" value="(Trans)glycosidases"/>
    <property type="match status" value="1"/>
</dbReference>
<evidence type="ECO:0000256" key="2">
    <source>
        <dbReference type="ARBA" id="ARBA00006285"/>
    </source>
</evidence>
<dbReference type="Gene3D" id="3.20.20.80">
    <property type="entry name" value="Glycosidases"/>
    <property type="match status" value="1"/>
</dbReference>
<reference evidence="13" key="1">
    <citation type="submission" date="2014-03" db="EMBL/GenBank/DDBJ databases">
        <authorList>
            <person name="Casaregola S."/>
        </authorList>
    </citation>
    <scope>NUCLEOTIDE SEQUENCE [LARGE SCALE GENOMIC DNA]</scope>
    <source>
        <strain evidence="13">CLIB 918</strain>
    </source>
</reference>